<feature type="non-terminal residue" evidence="6">
    <location>
        <position position="1"/>
    </location>
</feature>
<dbReference type="CDD" id="cd05233">
    <property type="entry name" value="SDR_c"/>
    <property type="match status" value="1"/>
</dbReference>
<dbReference type="GO" id="GO:0016491">
    <property type="term" value="F:oxidoreductase activity"/>
    <property type="evidence" value="ECO:0007669"/>
    <property type="project" value="UniProtKB-KW"/>
</dbReference>
<dbReference type="SUPFAM" id="SSF51735">
    <property type="entry name" value="NAD(P)-binding Rossmann-fold domains"/>
    <property type="match status" value="1"/>
</dbReference>
<organism evidence="6 7">
    <name type="scientific">Haliea salexigens</name>
    <dbReference type="NCBI Taxonomy" id="287487"/>
    <lineage>
        <taxon>Bacteria</taxon>
        <taxon>Pseudomonadati</taxon>
        <taxon>Pseudomonadota</taxon>
        <taxon>Gammaproteobacteria</taxon>
        <taxon>Cellvibrionales</taxon>
        <taxon>Halieaceae</taxon>
        <taxon>Haliea</taxon>
    </lineage>
</organism>
<dbReference type="Pfam" id="PF00106">
    <property type="entry name" value="adh_short"/>
    <property type="match status" value="1"/>
</dbReference>
<protein>
    <submittedName>
        <fullName evidence="6">Short-chain dehydrogenase</fullName>
    </submittedName>
</protein>
<evidence type="ECO:0000256" key="2">
    <source>
        <dbReference type="ARBA" id="ARBA00022857"/>
    </source>
</evidence>
<sequence length="228" mass="24735">GGETLAVAVNVAHRDEVQHLAERTRQAFGECHLLCNNAGVSINRPVAECSAADWEWVWSVNVTGITHAIEAFLPMLKRQTAASHIINTASMAGLVPLPGFGAYVASKYAVVGLTEVLHQELAGSSIGVSILCPGVVDTRIFASERNRFDRNESLAHTQANPDGHQSGSMETDFDDTYSRMLSPQEVAEITLAAVEKEHLYVATHPEWLALFKQRSDAIENEFGGSIAH</sequence>
<evidence type="ECO:0000313" key="6">
    <source>
        <dbReference type="EMBL" id="HAN26884.1"/>
    </source>
</evidence>
<gene>
    <name evidence="6" type="ORF">DCP75_04035</name>
</gene>
<accession>A0A3C1KKJ7</accession>
<evidence type="ECO:0000256" key="5">
    <source>
        <dbReference type="SAM" id="MobiDB-lite"/>
    </source>
</evidence>
<proteinExistence type="inferred from homology"/>
<dbReference type="PANTHER" id="PTHR43391">
    <property type="entry name" value="RETINOL DEHYDROGENASE-RELATED"/>
    <property type="match status" value="1"/>
</dbReference>
<dbReference type="EMBL" id="DMND01000063">
    <property type="protein sequence ID" value="HAN26884.1"/>
    <property type="molecule type" value="Genomic_DNA"/>
</dbReference>
<feature type="compositionally biased region" description="Polar residues" evidence="5">
    <location>
        <begin position="154"/>
        <end position="169"/>
    </location>
</feature>
<keyword evidence="2" id="KW-0521">NADP</keyword>
<feature type="region of interest" description="Disordered" evidence="5">
    <location>
        <begin position="151"/>
        <end position="175"/>
    </location>
</feature>
<dbReference type="InterPro" id="IPR020904">
    <property type="entry name" value="Sc_DH/Rdtase_CS"/>
</dbReference>
<evidence type="ECO:0000256" key="3">
    <source>
        <dbReference type="ARBA" id="ARBA00023002"/>
    </source>
</evidence>
<name>A0A3C1KKJ7_9GAMM</name>
<dbReference type="AlphaFoldDB" id="A0A3C1KKJ7"/>
<evidence type="ECO:0000256" key="4">
    <source>
        <dbReference type="RuleBase" id="RU000363"/>
    </source>
</evidence>
<comment type="similarity">
    <text evidence="1 4">Belongs to the short-chain dehydrogenases/reductases (SDR) family.</text>
</comment>
<reference evidence="6 7" key="1">
    <citation type="journal article" date="2018" name="Nat. Biotechnol.">
        <title>A standardized bacterial taxonomy based on genome phylogeny substantially revises the tree of life.</title>
        <authorList>
            <person name="Parks D.H."/>
            <person name="Chuvochina M."/>
            <person name="Waite D.W."/>
            <person name="Rinke C."/>
            <person name="Skarshewski A."/>
            <person name="Chaumeil P.A."/>
            <person name="Hugenholtz P."/>
        </authorList>
    </citation>
    <scope>NUCLEOTIDE SEQUENCE [LARGE SCALE GENOMIC DNA]</scope>
    <source>
        <strain evidence="6">UBA9158</strain>
    </source>
</reference>
<evidence type="ECO:0000313" key="7">
    <source>
        <dbReference type="Proteomes" id="UP000259273"/>
    </source>
</evidence>
<dbReference type="PANTHER" id="PTHR43391:SF14">
    <property type="entry name" value="DEHYDROGENASE_REDUCTASE SDR FAMILY PROTEIN 7-LIKE"/>
    <property type="match status" value="1"/>
</dbReference>
<evidence type="ECO:0000256" key="1">
    <source>
        <dbReference type="ARBA" id="ARBA00006484"/>
    </source>
</evidence>
<comment type="caution">
    <text evidence="6">The sequence shown here is derived from an EMBL/GenBank/DDBJ whole genome shotgun (WGS) entry which is preliminary data.</text>
</comment>
<dbReference type="PROSITE" id="PS00061">
    <property type="entry name" value="ADH_SHORT"/>
    <property type="match status" value="1"/>
</dbReference>
<dbReference type="PRINTS" id="PR00080">
    <property type="entry name" value="SDRFAMILY"/>
</dbReference>
<dbReference type="InterPro" id="IPR036291">
    <property type="entry name" value="NAD(P)-bd_dom_sf"/>
</dbReference>
<dbReference type="PRINTS" id="PR00081">
    <property type="entry name" value="GDHRDH"/>
</dbReference>
<keyword evidence="3" id="KW-0560">Oxidoreductase</keyword>
<dbReference type="Proteomes" id="UP000259273">
    <property type="component" value="Unassembled WGS sequence"/>
</dbReference>
<dbReference type="InterPro" id="IPR002347">
    <property type="entry name" value="SDR_fam"/>
</dbReference>
<dbReference type="Gene3D" id="3.40.50.720">
    <property type="entry name" value="NAD(P)-binding Rossmann-like Domain"/>
    <property type="match status" value="1"/>
</dbReference>